<dbReference type="Pfam" id="PF22435">
    <property type="entry name" value="MRM3-like_sub_bind"/>
    <property type="match status" value="1"/>
</dbReference>
<evidence type="ECO:0000256" key="2">
    <source>
        <dbReference type="ARBA" id="ARBA00022603"/>
    </source>
</evidence>
<dbReference type="GO" id="GO:0006396">
    <property type="term" value="P:RNA processing"/>
    <property type="evidence" value="ECO:0007669"/>
    <property type="project" value="InterPro"/>
</dbReference>
<keyword evidence="6" id="KW-1185">Reference proteome</keyword>
<dbReference type="AlphaFoldDB" id="A0A2K8NXT1"/>
<dbReference type="Pfam" id="PF00588">
    <property type="entry name" value="SpoU_methylase"/>
    <property type="match status" value="1"/>
</dbReference>
<evidence type="ECO:0000313" key="5">
    <source>
        <dbReference type="EMBL" id="ATZ18645.1"/>
    </source>
</evidence>
<sequence>MEYITSLSNNKIKKIVKLKEAKVRKVEKKFLIEGKHLIEDAFKKGLVLTLLGSEEQLQTLSHLNTQNIEILVITNPIAEKLSDVVTSQNLFAVCQFLEQTIDLEHNILILDQLQNPGNLGTLIRSAAAFNFKTIIASENTVNFYNDKVLRSTQGNFFQVNLINQNLITTMEILKNNNYQIIGTTLHQDAQMLNDVNWSRKSKYALIIGNEANGISSQISQLIDFNVLVEMDVQVESLNAGVAGSLIMYNIQNC</sequence>
<dbReference type="PANTHER" id="PTHR43191:SF2">
    <property type="entry name" value="RRNA METHYLTRANSFERASE 3, MITOCHONDRIAL"/>
    <property type="match status" value="1"/>
</dbReference>
<dbReference type="InterPro" id="IPR029064">
    <property type="entry name" value="Ribosomal_eL30-like_sf"/>
</dbReference>
<dbReference type="InterPro" id="IPR013123">
    <property type="entry name" value="SpoU_subst-bd"/>
</dbReference>
<comment type="similarity">
    <text evidence="1">Belongs to the class IV-like SAM-binding methyltransferase superfamily. RNA methyltransferase TrmH family.</text>
</comment>
<dbReference type="SUPFAM" id="SSF75217">
    <property type="entry name" value="alpha/beta knot"/>
    <property type="match status" value="1"/>
</dbReference>
<dbReference type="InterPro" id="IPR029028">
    <property type="entry name" value="Alpha/beta_knot_MTases"/>
</dbReference>
<gene>
    <name evidence="5" type="primary">spoU</name>
    <name evidence="5" type="ORF">ESOMN_v1c02610</name>
</gene>
<dbReference type="InterPro" id="IPR001537">
    <property type="entry name" value="SpoU_MeTrfase"/>
</dbReference>
<dbReference type="GO" id="GO:0005737">
    <property type="term" value="C:cytoplasm"/>
    <property type="evidence" value="ECO:0007669"/>
    <property type="project" value="UniProtKB-ARBA"/>
</dbReference>
<dbReference type="Proteomes" id="UP000232230">
    <property type="component" value="Chromosome"/>
</dbReference>
<dbReference type="GO" id="GO:0003723">
    <property type="term" value="F:RNA binding"/>
    <property type="evidence" value="ECO:0007669"/>
    <property type="project" value="InterPro"/>
</dbReference>
<dbReference type="SUPFAM" id="SSF55315">
    <property type="entry name" value="L30e-like"/>
    <property type="match status" value="1"/>
</dbReference>
<organism evidence="5 6">
    <name type="scientific">Williamsoniiplasma somnilux</name>
    <dbReference type="NCBI Taxonomy" id="215578"/>
    <lineage>
        <taxon>Bacteria</taxon>
        <taxon>Bacillati</taxon>
        <taxon>Mycoplasmatota</taxon>
        <taxon>Mollicutes</taxon>
        <taxon>Entomoplasmatales</taxon>
        <taxon>Williamsoniiplasma</taxon>
    </lineage>
</organism>
<dbReference type="KEGG" id="esx:ESOMN_v1c02610"/>
<dbReference type="SMART" id="SM00967">
    <property type="entry name" value="SpoU_sub_bind"/>
    <property type="match status" value="1"/>
</dbReference>
<evidence type="ECO:0000256" key="3">
    <source>
        <dbReference type="ARBA" id="ARBA00022679"/>
    </source>
</evidence>
<feature type="domain" description="RNA 2-O ribose methyltransferase substrate binding" evidence="4">
    <location>
        <begin position="31"/>
        <end position="100"/>
    </location>
</feature>
<accession>A0A2K8NXT1</accession>
<reference evidence="5 6" key="1">
    <citation type="submission" date="2017-11" db="EMBL/GenBank/DDBJ databases">
        <title>Genome sequence of Entomoplasma somnilux PYAN-1 (ATCC 49194).</title>
        <authorList>
            <person name="Lo W.-S."/>
            <person name="Gasparich G.E."/>
            <person name="Kuo C.-H."/>
        </authorList>
    </citation>
    <scope>NUCLEOTIDE SEQUENCE [LARGE SCALE GENOMIC DNA]</scope>
    <source>
        <strain evidence="5 6">PYAN-1</strain>
    </source>
</reference>
<dbReference type="CDD" id="cd18095">
    <property type="entry name" value="SpoU-like_rRNA-MTase"/>
    <property type="match status" value="1"/>
</dbReference>
<dbReference type="Gene3D" id="3.30.1330.30">
    <property type="match status" value="1"/>
</dbReference>
<keyword evidence="3 5" id="KW-0808">Transferase</keyword>
<dbReference type="InterPro" id="IPR051259">
    <property type="entry name" value="rRNA_Methyltransferase"/>
</dbReference>
<dbReference type="InterPro" id="IPR029026">
    <property type="entry name" value="tRNA_m1G_MTases_N"/>
</dbReference>
<dbReference type="InterPro" id="IPR053888">
    <property type="entry name" value="MRM3-like_sub_bind"/>
</dbReference>
<dbReference type="EMBL" id="CP024965">
    <property type="protein sequence ID" value="ATZ18645.1"/>
    <property type="molecule type" value="Genomic_DNA"/>
</dbReference>
<dbReference type="Gene3D" id="3.40.1280.10">
    <property type="match status" value="1"/>
</dbReference>
<dbReference type="GO" id="GO:0032259">
    <property type="term" value="P:methylation"/>
    <property type="evidence" value="ECO:0007669"/>
    <property type="project" value="UniProtKB-KW"/>
</dbReference>
<dbReference type="PANTHER" id="PTHR43191">
    <property type="entry name" value="RRNA METHYLTRANSFERASE 3"/>
    <property type="match status" value="1"/>
</dbReference>
<dbReference type="GO" id="GO:0008173">
    <property type="term" value="F:RNA methyltransferase activity"/>
    <property type="evidence" value="ECO:0007669"/>
    <property type="project" value="InterPro"/>
</dbReference>
<evidence type="ECO:0000313" key="6">
    <source>
        <dbReference type="Proteomes" id="UP000232230"/>
    </source>
</evidence>
<evidence type="ECO:0000259" key="4">
    <source>
        <dbReference type="SMART" id="SM00967"/>
    </source>
</evidence>
<keyword evidence="2 5" id="KW-0489">Methyltransferase</keyword>
<name>A0A2K8NXT1_9MOLU</name>
<dbReference type="RefSeq" id="WP_024863876.1">
    <property type="nucleotide sequence ID" value="NZ_CP024965.1"/>
</dbReference>
<proteinExistence type="inferred from homology"/>
<protein>
    <submittedName>
        <fullName evidence="5">RNA methyltransferase, TrmH family</fullName>
    </submittedName>
</protein>
<evidence type="ECO:0000256" key="1">
    <source>
        <dbReference type="ARBA" id="ARBA00007228"/>
    </source>
</evidence>